<dbReference type="Proteomes" id="UP001548189">
    <property type="component" value="Unassembled WGS sequence"/>
</dbReference>
<evidence type="ECO:0000313" key="2">
    <source>
        <dbReference type="Proteomes" id="UP001548189"/>
    </source>
</evidence>
<dbReference type="EMBL" id="JBEVCJ010000005">
    <property type="protein sequence ID" value="MET1254806.1"/>
    <property type="molecule type" value="Genomic_DNA"/>
</dbReference>
<gene>
    <name evidence="1" type="ORF">ABVT43_06695</name>
</gene>
<accession>A0ABV2BS91</accession>
<proteinExistence type="predicted"/>
<organism evidence="1 2">
    <name type="scientific">Aliikangiella maris</name>
    <dbReference type="NCBI Taxonomy" id="3162458"/>
    <lineage>
        <taxon>Bacteria</taxon>
        <taxon>Pseudomonadati</taxon>
        <taxon>Pseudomonadota</taxon>
        <taxon>Gammaproteobacteria</taxon>
        <taxon>Oceanospirillales</taxon>
        <taxon>Pleioneaceae</taxon>
        <taxon>Aliikangiella</taxon>
    </lineage>
</organism>
<name>A0ABV2BS91_9GAMM</name>
<dbReference type="RefSeq" id="WP_353874420.1">
    <property type="nucleotide sequence ID" value="NZ_JBEVCJ010000005.1"/>
</dbReference>
<keyword evidence="2" id="KW-1185">Reference proteome</keyword>
<protein>
    <submittedName>
        <fullName evidence="1">Uncharacterized protein</fullName>
    </submittedName>
</protein>
<comment type="caution">
    <text evidence="1">The sequence shown here is derived from an EMBL/GenBank/DDBJ whole genome shotgun (WGS) entry which is preliminary data.</text>
</comment>
<reference evidence="1 2" key="1">
    <citation type="submission" date="2024-06" db="EMBL/GenBank/DDBJ databases">
        <authorList>
            <person name="Li F."/>
        </authorList>
    </citation>
    <scope>NUCLEOTIDE SEQUENCE [LARGE SCALE GENOMIC DNA]</scope>
    <source>
        <strain evidence="1 2">GXAS 311</strain>
    </source>
</reference>
<sequence>MFYEKTTTYHPFTFLWLLAILLLPPATQASNHRLEFQKAAAFTHLQWPNIASSPISIKLNPLINYSGIPMEERQEKAEYYYHGKLPMAMNRIVRDAFRSTHLFNPDISEADYEVALIINRYQLPFKFAPDDIWWQKLHDETDRFLQSPPPSLVELSIKLSSGKKPIKSWISTVEIILSNCDLNATPQPSTVHLNQDPTVSSYLSTTPGQSFLAATNYLLLRLMERLQQEPLLGQIDKIVEQEIYLHSEQANFIQGNRLNVFYNHPQTGKASLPSGQIKVVKAMQNRAIAYPVSLRTDHLKPGDWIEIFGQQVFTHPKSQFTPANHCAEVDIAMNE</sequence>
<evidence type="ECO:0000313" key="1">
    <source>
        <dbReference type="EMBL" id="MET1254806.1"/>
    </source>
</evidence>